<keyword evidence="6 7" id="KW-0694">RNA-binding</keyword>
<feature type="binding site" evidence="7 8">
    <location>
        <position position="103"/>
    </location>
    <ligand>
        <name>S-adenosyl-L-methionine</name>
        <dbReference type="ChEBI" id="CHEBI:59789"/>
    </ligand>
</feature>
<organism evidence="10 11">
    <name type="scientific">Candidatus Berkelbacteria bacterium CG_4_10_14_0_2_um_filter_35_9_33_12</name>
    <dbReference type="NCBI Taxonomy" id="1974499"/>
    <lineage>
        <taxon>Bacteria</taxon>
        <taxon>Candidatus Berkelbacteria</taxon>
    </lineage>
</organism>
<evidence type="ECO:0000256" key="3">
    <source>
        <dbReference type="ARBA" id="ARBA00022603"/>
    </source>
</evidence>
<comment type="caution">
    <text evidence="10">The sequence shown here is derived from an EMBL/GenBank/DDBJ whole genome shotgun (WGS) entry which is preliminary data.</text>
</comment>
<dbReference type="PROSITE" id="PS01131">
    <property type="entry name" value="RRNA_A_DIMETH"/>
    <property type="match status" value="1"/>
</dbReference>
<dbReference type="GO" id="GO:0003723">
    <property type="term" value="F:RNA binding"/>
    <property type="evidence" value="ECO:0007669"/>
    <property type="project" value="UniProtKB-UniRule"/>
</dbReference>
<reference evidence="11" key="1">
    <citation type="submission" date="2017-09" db="EMBL/GenBank/DDBJ databases">
        <title>Depth-based differentiation of microbial function through sediment-hosted aquifers and enrichment of novel symbionts in the deep terrestrial subsurface.</title>
        <authorList>
            <person name="Probst A.J."/>
            <person name="Ladd B."/>
            <person name="Jarett J.K."/>
            <person name="Geller-Mcgrath D.E."/>
            <person name="Sieber C.M.K."/>
            <person name="Emerson J.B."/>
            <person name="Anantharaman K."/>
            <person name="Thomas B.C."/>
            <person name="Malmstrom R."/>
            <person name="Stieglmeier M."/>
            <person name="Klingl A."/>
            <person name="Woyke T."/>
            <person name="Ryan C.M."/>
            <person name="Banfield J.F."/>
        </authorList>
    </citation>
    <scope>NUCLEOTIDE SEQUENCE [LARGE SCALE GENOMIC DNA]</scope>
</reference>
<keyword evidence="2 7" id="KW-0698">rRNA processing</keyword>
<evidence type="ECO:0000256" key="4">
    <source>
        <dbReference type="ARBA" id="ARBA00022679"/>
    </source>
</evidence>
<comment type="catalytic activity">
    <reaction evidence="7">
        <text>adenosine(1518)/adenosine(1519) in 16S rRNA + 4 S-adenosyl-L-methionine = N(6)-dimethyladenosine(1518)/N(6)-dimethyladenosine(1519) in 16S rRNA + 4 S-adenosyl-L-homocysteine + 4 H(+)</text>
        <dbReference type="Rhea" id="RHEA:19609"/>
        <dbReference type="Rhea" id="RHEA-COMP:10232"/>
        <dbReference type="Rhea" id="RHEA-COMP:10233"/>
        <dbReference type="ChEBI" id="CHEBI:15378"/>
        <dbReference type="ChEBI" id="CHEBI:57856"/>
        <dbReference type="ChEBI" id="CHEBI:59789"/>
        <dbReference type="ChEBI" id="CHEBI:74411"/>
        <dbReference type="ChEBI" id="CHEBI:74493"/>
        <dbReference type="EC" id="2.1.1.182"/>
    </reaction>
</comment>
<evidence type="ECO:0000256" key="6">
    <source>
        <dbReference type="ARBA" id="ARBA00022884"/>
    </source>
</evidence>
<dbReference type="EC" id="2.1.1.182" evidence="7"/>
<dbReference type="InterPro" id="IPR001737">
    <property type="entry name" value="KsgA/Erm"/>
</dbReference>
<dbReference type="InterPro" id="IPR023165">
    <property type="entry name" value="rRNA_Ade_diMease-like_C"/>
</dbReference>
<evidence type="ECO:0000313" key="11">
    <source>
        <dbReference type="Proteomes" id="UP000230137"/>
    </source>
</evidence>
<dbReference type="Gene3D" id="3.40.50.150">
    <property type="entry name" value="Vaccinia Virus protein VP39"/>
    <property type="match status" value="1"/>
</dbReference>
<evidence type="ECO:0000256" key="1">
    <source>
        <dbReference type="ARBA" id="ARBA00022490"/>
    </source>
</evidence>
<feature type="binding site" evidence="7 8">
    <location>
        <position position="35"/>
    </location>
    <ligand>
        <name>S-adenosyl-L-methionine</name>
        <dbReference type="ChEBI" id="CHEBI:59789"/>
    </ligand>
</feature>
<keyword evidence="5 7" id="KW-0949">S-adenosyl-L-methionine</keyword>
<dbReference type="EMBL" id="PFQF01000007">
    <property type="protein sequence ID" value="PJA20901.1"/>
    <property type="molecule type" value="Genomic_DNA"/>
</dbReference>
<dbReference type="HAMAP" id="MF_00607">
    <property type="entry name" value="16SrRNA_methyltr_A"/>
    <property type="match status" value="1"/>
</dbReference>
<sequence>MKTKLSQNFLVNRIIAEKIVEAVEPQTGDKIIEIGPGKGALTDLLIEKPIDIIALEKDFGIVENLKKVYKNRKNIKVVNRDALIFNSVDLAKFSKFDYKLVSNLPYAVTSPIINKYFVTGEIEKPKMAILMVQKEVAERLASKAGEKNRGILSVFLQYYYKIEILFEVTKENFQPVPQVDSAVIKLNKIKITVPLEIGMMHLIKAGFSQKRRKLINSLSPILNLNKTDLSDIMEKSQIKEGCRAEDLTVLDWQNLYTNFKDKFIH</sequence>
<dbReference type="GO" id="GO:0005829">
    <property type="term" value="C:cytosol"/>
    <property type="evidence" value="ECO:0007669"/>
    <property type="project" value="TreeGrafter"/>
</dbReference>
<feature type="binding site" evidence="7 8">
    <location>
        <position position="81"/>
    </location>
    <ligand>
        <name>S-adenosyl-L-methionine</name>
        <dbReference type="ChEBI" id="CHEBI:59789"/>
    </ligand>
</feature>
<dbReference type="Gene3D" id="1.10.8.100">
    <property type="entry name" value="Ribosomal RNA adenine dimethylase-like, domain 2"/>
    <property type="match status" value="1"/>
</dbReference>
<gene>
    <name evidence="7 10" type="primary">rsmA</name>
    <name evidence="7" type="synonym">ksgA</name>
    <name evidence="10" type="ORF">COX60_00405</name>
</gene>
<dbReference type="NCBIfam" id="TIGR00755">
    <property type="entry name" value="ksgA"/>
    <property type="match status" value="1"/>
</dbReference>
<dbReference type="Pfam" id="PF00398">
    <property type="entry name" value="RrnaAD"/>
    <property type="match status" value="1"/>
</dbReference>
<dbReference type="SUPFAM" id="SSF53335">
    <property type="entry name" value="S-adenosyl-L-methionine-dependent methyltransferases"/>
    <property type="match status" value="1"/>
</dbReference>
<evidence type="ECO:0000259" key="9">
    <source>
        <dbReference type="SMART" id="SM00650"/>
    </source>
</evidence>
<dbReference type="CDD" id="cd02440">
    <property type="entry name" value="AdoMet_MTases"/>
    <property type="match status" value="1"/>
</dbReference>
<dbReference type="GO" id="GO:0052908">
    <property type="term" value="F:16S rRNA (adenine(1518)-N(6)/adenine(1519)-N(6))-dimethyltransferase activity"/>
    <property type="evidence" value="ECO:0007669"/>
    <property type="project" value="UniProtKB-EC"/>
</dbReference>
<evidence type="ECO:0000256" key="5">
    <source>
        <dbReference type="ARBA" id="ARBA00022691"/>
    </source>
</evidence>
<dbReference type="InterPro" id="IPR029063">
    <property type="entry name" value="SAM-dependent_MTases_sf"/>
</dbReference>
<name>A0A2M7W4S8_9BACT</name>
<comment type="function">
    <text evidence="7">Specifically dimethylates two adjacent adenosines (A1518 and A1519) in the loop of a conserved hairpin near the 3'-end of 16S rRNA in the 30S particle. May play a critical role in biogenesis of 30S subunits.</text>
</comment>
<protein>
    <recommendedName>
        <fullName evidence="7">Ribosomal RNA small subunit methyltransferase A</fullName>
        <ecNumber evidence="7">2.1.1.182</ecNumber>
    </recommendedName>
    <alternativeName>
        <fullName evidence="7">16S rRNA (adenine(1518)-N(6)/adenine(1519)-N(6))-dimethyltransferase</fullName>
    </alternativeName>
    <alternativeName>
        <fullName evidence="7">16S rRNA dimethyladenosine transferase</fullName>
    </alternativeName>
    <alternativeName>
        <fullName evidence="7">16S rRNA dimethylase</fullName>
    </alternativeName>
    <alternativeName>
        <fullName evidence="7">S-adenosylmethionine-6-N', N'-adenosyl(rRNA) dimethyltransferase</fullName>
    </alternativeName>
</protein>
<keyword evidence="1 7" id="KW-0963">Cytoplasm</keyword>
<dbReference type="AlphaFoldDB" id="A0A2M7W4S8"/>
<dbReference type="PANTHER" id="PTHR11727:SF7">
    <property type="entry name" value="DIMETHYLADENOSINE TRANSFERASE-RELATED"/>
    <property type="match status" value="1"/>
</dbReference>
<keyword evidence="3 7" id="KW-0489">Methyltransferase</keyword>
<dbReference type="InterPro" id="IPR020596">
    <property type="entry name" value="rRNA_Ade_Mease_Trfase_CS"/>
</dbReference>
<accession>A0A2M7W4S8</accession>
<dbReference type="InterPro" id="IPR011530">
    <property type="entry name" value="rRNA_adenine_dimethylase"/>
</dbReference>
<evidence type="ECO:0000256" key="8">
    <source>
        <dbReference type="PROSITE-ProRule" id="PRU01026"/>
    </source>
</evidence>
<evidence type="ECO:0000256" key="2">
    <source>
        <dbReference type="ARBA" id="ARBA00022552"/>
    </source>
</evidence>
<dbReference type="SMART" id="SM00650">
    <property type="entry name" value="rADc"/>
    <property type="match status" value="1"/>
</dbReference>
<comment type="subcellular location">
    <subcellularLocation>
        <location evidence="7">Cytoplasm</location>
    </subcellularLocation>
</comment>
<dbReference type="PROSITE" id="PS51689">
    <property type="entry name" value="SAM_RNA_A_N6_MT"/>
    <property type="match status" value="1"/>
</dbReference>
<feature type="domain" description="Ribosomal RNA adenine methylase transferase N-terminal" evidence="9">
    <location>
        <begin position="15"/>
        <end position="190"/>
    </location>
</feature>
<feature type="binding site" evidence="7 8">
    <location>
        <position position="56"/>
    </location>
    <ligand>
        <name>S-adenosyl-L-methionine</name>
        <dbReference type="ChEBI" id="CHEBI:59789"/>
    </ligand>
</feature>
<dbReference type="Proteomes" id="UP000230137">
    <property type="component" value="Unassembled WGS sequence"/>
</dbReference>
<feature type="binding site" evidence="7 8">
    <location>
        <position position="8"/>
    </location>
    <ligand>
        <name>S-adenosyl-L-methionine</name>
        <dbReference type="ChEBI" id="CHEBI:59789"/>
    </ligand>
</feature>
<dbReference type="InterPro" id="IPR020598">
    <property type="entry name" value="rRNA_Ade_methylase_Trfase_N"/>
</dbReference>
<feature type="binding site" evidence="7 8">
    <location>
        <position position="10"/>
    </location>
    <ligand>
        <name>S-adenosyl-L-methionine</name>
        <dbReference type="ChEBI" id="CHEBI:59789"/>
    </ligand>
</feature>
<proteinExistence type="inferred from homology"/>
<keyword evidence="4 7" id="KW-0808">Transferase</keyword>
<dbReference type="PANTHER" id="PTHR11727">
    <property type="entry name" value="DIMETHYLADENOSINE TRANSFERASE"/>
    <property type="match status" value="1"/>
</dbReference>
<comment type="similarity">
    <text evidence="7">Belongs to the class I-like SAM-binding methyltransferase superfamily. rRNA adenine N(6)-methyltransferase family. RsmA subfamily.</text>
</comment>
<evidence type="ECO:0000313" key="10">
    <source>
        <dbReference type="EMBL" id="PJA20901.1"/>
    </source>
</evidence>
<evidence type="ECO:0000256" key="7">
    <source>
        <dbReference type="HAMAP-Rule" id="MF_00607"/>
    </source>
</evidence>